<name>A0ACD3ACT9_9AGAR</name>
<keyword evidence="2" id="KW-1185">Reference proteome</keyword>
<evidence type="ECO:0000313" key="2">
    <source>
        <dbReference type="Proteomes" id="UP000308600"/>
    </source>
</evidence>
<dbReference type="EMBL" id="ML208520">
    <property type="protein sequence ID" value="TFK63480.1"/>
    <property type="molecule type" value="Genomic_DNA"/>
</dbReference>
<evidence type="ECO:0000313" key="1">
    <source>
        <dbReference type="EMBL" id="TFK63480.1"/>
    </source>
</evidence>
<accession>A0ACD3ACT9</accession>
<protein>
    <submittedName>
        <fullName evidence="1">Uncharacterized protein</fullName>
    </submittedName>
</protein>
<proteinExistence type="predicted"/>
<dbReference type="Proteomes" id="UP000308600">
    <property type="component" value="Unassembled WGS sequence"/>
</dbReference>
<gene>
    <name evidence="1" type="ORF">BDN72DRAFT_902357</name>
</gene>
<organism evidence="1 2">
    <name type="scientific">Pluteus cervinus</name>
    <dbReference type="NCBI Taxonomy" id="181527"/>
    <lineage>
        <taxon>Eukaryota</taxon>
        <taxon>Fungi</taxon>
        <taxon>Dikarya</taxon>
        <taxon>Basidiomycota</taxon>
        <taxon>Agaricomycotina</taxon>
        <taxon>Agaricomycetes</taxon>
        <taxon>Agaricomycetidae</taxon>
        <taxon>Agaricales</taxon>
        <taxon>Pluteineae</taxon>
        <taxon>Pluteaceae</taxon>
        <taxon>Pluteus</taxon>
    </lineage>
</organism>
<sequence>MPPRKNPKYLRCKCQSYCTTLNSATGLYEGEGNIVSRGTRDNHRKDDRDRALRLSLQNGGRVRPSHQSKTSTAKVSSSSSDFLSLWRHEVGVLAELPLTTPRKPLVFIKDPSVNGAHITAASRPSTPNSGLYALGRDPANTTLLAVECRVHEILAEVCALPERSEAAEDLMDQINEIVDRIESEKAFFWTQQHSPNDGQLSSVNTSCWFGPAGPSNPTARAASLVSLVLGVVFFTPRRALRAQLAGLRSVLNVANVNSQIIASIPRDPRTCSSWFRLEPVTIPYISCSKCFCLYTYDPEVSFRSLPLCTYKETPSCLPCGTSLWTAQNVGGRGTKHTPTRLYHHQSLMDWVGRLVSRPGIEDILDTYPSSVNSEPDGPIADIWRAETFSGLQDHLKRPFFSPSPESGRLVFGLAVDSFNPFWNKTAKQSVSSTCIWLVLLNLPPNLRYLPENIMLVGVIPGPHKPSGAQINHALNLAVTDLLKFWNPGVHFSRTYRYPNGRHYLGMLIPLIADMLAARQVIGFPGAPTAHSFCSFCDIDIDDIDILDMSQWPVKNLEHIRLIAAKYRDAESKKVQEDIFTAYGVRWSALYRLPYWDPIRFTIVDSMHTLDLGLIQNYIRDYLQFDTLHSGGDGFIIAPLRPSKMATSKQHLKELARCHHLVQAKPKELLTELLKLQRKVLYTFCVENDIRDPRHRVVIGVKWVLANNICRWRDNHDIATRSSVAPSEPSSGPSTPAAVEPDTESESDTARAPTPNLDTVDGGSNDAGPANEELADRLSLPAGIDATMALRVIRHILNTDSEHSRQQALRGSVALLKHICSLAHITLEKDVSYQKKTLVDMIQEKDQSVYEELEELVTIKKPNRAILGKEEMTAIWADMKHTQTPSWIDPAPHDWGTARRGKLSADHWRVVGTIHLPITLIRLWHHVDDSDPRRKILFNFMHLISAVRIANMRVSSRTQIDQFQRHILAHLRGVYELFPDMKLRPTHHTACHLYHMIQQFGPVHSHSAPFFERYIHFLQRMKTNRKIGQMESTFMRTSGQRSNLLALLADDPTVRDTVVEMVSALDQTTKEDARGSRLASMLDPNSPSYPIDTSRALTLSAQDRRSLHNLISQLDSSFSPHLQHPREAIDLDEVSLHGVCYAPMQTPRYRNSTIIFKPAGSSEPRAGVIHRIFRYSYLHAGGLNMKTEGCYLAVREYLPVTTTQDYPDPYPAFGFAAGYLCEKDPRNDHIISLSQVESHCAVTTFDDIEEWKDFVHILPVDRLMLSFRFETDEAPDAELGQLSL</sequence>
<reference evidence="1 2" key="1">
    <citation type="journal article" date="2019" name="Nat. Ecol. Evol.">
        <title>Megaphylogeny resolves global patterns of mushroom evolution.</title>
        <authorList>
            <person name="Varga T."/>
            <person name="Krizsan K."/>
            <person name="Foldi C."/>
            <person name="Dima B."/>
            <person name="Sanchez-Garcia M."/>
            <person name="Sanchez-Ramirez S."/>
            <person name="Szollosi G.J."/>
            <person name="Szarkandi J.G."/>
            <person name="Papp V."/>
            <person name="Albert L."/>
            <person name="Andreopoulos W."/>
            <person name="Angelini C."/>
            <person name="Antonin V."/>
            <person name="Barry K.W."/>
            <person name="Bougher N.L."/>
            <person name="Buchanan P."/>
            <person name="Buyck B."/>
            <person name="Bense V."/>
            <person name="Catcheside P."/>
            <person name="Chovatia M."/>
            <person name="Cooper J."/>
            <person name="Damon W."/>
            <person name="Desjardin D."/>
            <person name="Finy P."/>
            <person name="Geml J."/>
            <person name="Haridas S."/>
            <person name="Hughes K."/>
            <person name="Justo A."/>
            <person name="Karasinski D."/>
            <person name="Kautmanova I."/>
            <person name="Kiss B."/>
            <person name="Kocsube S."/>
            <person name="Kotiranta H."/>
            <person name="LaButti K.M."/>
            <person name="Lechner B.E."/>
            <person name="Liimatainen K."/>
            <person name="Lipzen A."/>
            <person name="Lukacs Z."/>
            <person name="Mihaltcheva S."/>
            <person name="Morgado L.N."/>
            <person name="Niskanen T."/>
            <person name="Noordeloos M.E."/>
            <person name="Ohm R.A."/>
            <person name="Ortiz-Santana B."/>
            <person name="Ovrebo C."/>
            <person name="Racz N."/>
            <person name="Riley R."/>
            <person name="Savchenko A."/>
            <person name="Shiryaev A."/>
            <person name="Soop K."/>
            <person name="Spirin V."/>
            <person name="Szebenyi C."/>
            <person name="Tomsovsky M."/>
            <person name="Tulloss R.E."/>
            <person name="Uehling J."/>
            <person name="Grigoriev I.V."/>
            <person name="Vagvolgyi C."/>
            <person name="Papp T."/>
            <person name="Martin F.M."/>
            <person name="Miettinen O."/>
            <person name="Hibbett D.S."/>
            <person name="Nagy L.G."/>
        </authorList>
    </citation>
    <scope>NUCLEOTIDE SEQUENCE [LARGE SCALE GENOMIC DNA]</scope>
    <source>
        <strain evidence="1 2">NL-1719</strain>
    </source>
</reference>